<keyword evidence="1" id="KW-1133">Transmembrane helix</keyword>
<organism evidence="2 3">
    <name type="scientific">Free State vervet virus</name>
    <dbReference type="NCBI Taxonomy" id="1737586"/>
    <lineage>
        <taxon>Viruses</taxon>
        <taxon>Riboviria</taxon>
        <taxon>Orthornavirae</taxon>
        <taxon>Pisuviricota</taxon>
        <taxon>Pisoniviricetes</taxon>
        <taxon>Nidovirales</taxon>
        <taxon>Arnidovirineae</taxon>
        <taxon>Arteriviridae</taxon>
        <taxon>Simarterivirinae</taxon>
        <taxon>Epsilonarterivirus</taxon>
        <taxon>Sheartevirus</taxon>
        <taxon>Epsilonarterivirus safriver</taxon>
    </lineage>
</organism>
<evidence type="ECO:0000256" key="1">
    <source>
        <dbReference type="SAM" id="Phobius"/>
    </source>
</evidence>
<proteinExistence type="predicted"/>
<sequence length="236" mass="27288">MLLSLAILLLFCPGLPPQLQLVYGDNFFQLNPTYTWLRGDTRTLHRYFKDAITHCERKLAPWLAHPFGLIQSEKFHRVYLDWLRRVYGGISLTVYERDGNTFFPHWYRSRECPRNGSLLLETSARDVTPLISDAFKFYGLMEHEVCIKAASVLTHLKLSQGHSTFNISGDRVTIAIKPHSMPWYQVGFYMRVYHASSFSVCVAPVTLLIVLLVKYPRLRALAFPELTFRSICTSRP</sequence>
<dbReference type="Proteomes" id="UP000109604">
    <property type="component" value="Genome"/>
</dbReference>
<keyword evidence="1" id="KW-0812">Transmembrane</keyword>
<dbReference type="InterPro" id="IPR003434">
    <property type="entry name" value="Arteri_GP2a"/>
</dbReference>
<name>A0A159D6K6_9NIDO</name>
<keyword evidence="1" id="KW-0472">Membrane</keyword>
<accession>A0A159D6K6</accession>
<dbReference type="Pfam" id="PF02340">
    <property type="entry name" value="PRRSV_Env"/>
    <property type="match status" value="1"/>
</dbReference>
<protein>
    <submittedName>
        <fullName evidence="2">ORF2a' protein</fullName>
    </submittedName>
</protein>
<evidence type="ECO:0000313" key="3">
    <source>
        <dbReference type="Proteomes" id="UP000109604"/>
    </source>
</evidence>
<feature type="transmembrane region" description="Helical" evidence="1">
    <location>
        <begin position="192"/>
        <end position="213"/>
    </location>
</feature>
<dbReference type="EMBL" id="KR862294">
    <property type="protein sequence ID" value="ALS54113.1"/>
    <property type="molecule type" value="Genomic_RNA"/>
</dbReference>
<evidence type="ECO:0000313" key="2">
    <source>
        <dbReference type="EMBL" id="ALS54113.1"/>
    </source>
</evidence>
<reference evidence="2 3" key="1">
    <citation type="journal article" date="2016" name="J. Virol.">
        <title>Arteriviruses, Pegiviruses, and Lentiviruses Are Common among Wild African Monkeys.</title>
        <authorList>
            <person name="Bailey A."/>
            <person name="Heimbruch K."/>
        </authorList>
    </citation>
    <scope>NUCLEOTIDE SEQUENCE [LARGE SCALE GENOMIC DNA]</scope>
    <source>
        <strain evidence="2">VSAC4012</strain>
    </source>
</reference>